<evidence type="ECO:0000313" key="2">
    <source>
        <dbReference type="EMBL" id="TLD94743.1"/>
    </source>
</evidence>
<reference evidence="2" key="3">
    <citation type="submission" date="2018-04" db="EMBL/GenBank/DDBJ databases">
        <authorList>
            <person name="Sheh A."/>
            <person name="Shen Z."/>
            <person name="Mannion A.J."/>
            <person name="Fox J.G."/>
        </authorList>
    </citation>
    <scope>NUCLEOTIDE SEQUENCE</scope>
    <source>
        <strain evidence="2">MIT 97-6194</strain>
    </source>
</reference>
<dbReference type="OrthoDB" id="5326462at2"/>
<reference evidence="1 4" key="4">
    <citation type="submission" date="2019-12" db="EMBL/GenBank/DDBJ databases">
        <title>Multi-Generational Helicobacter saguini Isolates.</title>
        <authorList>
            <person name="Mannion A."/>
            <person name="Shen Z."/>
            <person name="Fox J.G."/>
        </authorList>
    </citation>
    <scope>NUCLEOTIDE SEQUENCE [LARGE SCALE GENOMIC DNA]</scope>
    <source>
        <strain evidence="1">16-048</strain>
        <strain evidence="4">16-048 (F4)</strain>
    </source>
</reference>
<accession>A0A347VPD5</accession>
<evidence type="ECO:0000313" key="4">
    <source>
        <dbReference type="Proteomes" id="UP000477070"/>
    </source>
</evidence>
<protein>
    <submittedName>
        <fullName evidence="2">Uncharacterized protein</fullName>
    </submittedName>
</protein>
<dbReference type="EMBL" id="QBIU01000002">
    <property type="protein sequence ID" value="MWV70610.1"/>
    <property type="molecule type" value="Genomic_DNA"/>
</dbReference>
<dbReference type="EMBL" id="JRMP02000005">
    <property type="protein sequence ID" value="TLD94743.1"/>
    <property type="molecule type" value="Genomic_DNA"/>
</dbReference>
<reference evidence="2 3" key="2">
    <citation type="journal article" date="2016" name="Infect. Immun.">
        <title>Helicobacter saguini, a Novel Helicobacter Isolated from Cotton-Top Tamarins with Ulcerative Colitis, Has Proinflammatory Properties and Induces Typhlocolitis and Dysplasia in Gnotobiotic IL-10-/- Mice.</title>
        <authorList>
            <person name="Shen Z."/>
            <person name="Mannion A."/>
            <person name="Whary M.T."/>
            <person name="Muthupalani S."/>
            <person name="Sheh A."/>
            <person name="Feng Y."/>
            <person name="Gong G."/>
            <person name="Vandamme P."/>
            <person name="Holcombe H.R."/>
            <person name="Paster B.J."/>
            <person name="Fox J.G."/>
        </authorList>
    </citation>
    <scope>NUCLEOTIDE SEQUENCE [LARGE SCALE GENOMIC DNA]</scope>
    <source>
        <strain evidence="2 3">MIT 97-6194</strain>
    </source>
</reference>
<dbReference type="RefSeq" id="WP_034571904.1">
    <property type="nucleotide sequence ID" value="NZ_JRMP02000005.1"/>
</dbReference>
<proteinExistence type="predicted"/>
<comment type="caution">
    <text evidence="2">The sequence shown here is derived from an EMBL/GenBank/DDBJ whole genome shotgun (WGS) entry which is preliminary data.</text>
</comment>
<keyword evidence="3" id="KW-1185">Reference proteome</keyword>
<reference evidence="2 3" key="1">
    <citation type="journal article" date="2014" name="Genome Announc.">
        <title>Draft genome sequences of eight enterohepatic helicobacter species isolated from both laboratory and wild rodents.</title>
        <authorList>
            <person name="Sheh A."/>
            <person name="Shen Z."/>
            <person name="Fox J.G."/>
        </authorList>
    </citation>
    <scope>NUCLEOTIDE SEQUENCE [LARGE SCALE GENOMIC DNA]</scope>
    <source>
        <strain evidence="2 3">MIT 97-6194</strain>
    </source>
</reference>
<evidence type="ECO:0000313" key="1">
    <source>
        <dbReference type="EMBL" id="MWV70610.1"/>
    </source>
</evidence>
<dbReference type="AlphaFoldDB" id="A0A347VPD5"/>
<evidence type="ECO:0000313" key="3">
    <source>
        <dbReference type="Proteomes" id="UP000029714"/>
    </source>
</evidence>
<dbReference type="Proteomes" id="UP000477070">
    <property type="component" value="Unassembled WGS sequence"/>
</dbReference>
<sequence length="79" mass="9062">MQVLDRNFQLIGGIGVFCFPENGENMLQKCSKHVRASGIQPQTVYLRSETDSDKKWLGGNTDKFYFDGRDIIEIDDDFL</sequence>
<organism evidence="2 3">
    <name type="scientific">Helicobacter saguini</name>
    <dbReference type="NCBI Taxonomy" id="1548018"/>
    <lineage>
        <taxon>Bacteria</taxon>
        <taxon>Pseudomonadati</taxon>
        <taxon>Campylobacterota</taxon>
        <taxon>Epsilonproteobacteria</taxon>
        <taxon>Campylobacterales</taxon>
        <taxon>Helicobacteraceae</taxon>
        <taxon>Helicobacter</taxon>
    </lineage>
</organism>
<name>A0A347VPD5_9HELI</name>
<dbReference type="Proteomes" id="UP000029714">
    <property type="component" value="Unassembled WGS sequence"/>
</dbReference>
<gene>
    <name evidence="1" type="ORF">DCO61_11620</name>
    <name evidence="2" type="ORF">LS64_004280</name>
</gene>